<dbReference type="GO" id="GO:0016787">
    <property type="term" value="F:hydrolase activity"/>
    <property type="evidence" value="ECO:0007669"/>
    <property type="project" value="UniProtKB-KW"/>
</dbReference>
<dbReference type="InterPro" id="IPR010315">
    <property type="entry name" value="DUF915_hydro-like"/>
</dbReference>
<organism evidence="2 3">
    <name type="scientific">Lactobacillus psittaci DSM 15354</name>
    <dbReference type="NCBI Taxonomy" id="1122152"/>
    <lineage>
        <taxon>Bacteria</taxon>
        <taxon>Bacillati</taxon>
        <taxon>Bacillota</taxon>
        <taxon>Bacilli</taxon>
        <taxon>Lactobacillales</taxon>
        <taxon>Lactobacillaceae</taxon>
        <taxon>Lactobacillus</taxon>
    </lineage>
</organism>
<name>A0A0R1S9B8_9LACO</name>
<proteinExistence type="predicted"/>
<keyword evidence="2" id="KW-0378">Hydrolase</keyword>
<dbReference type="Gene3D" id="3.40.50.1820">
    <property type="entry name" value="alpha/beta hydrolase"/>
    <property type="match status" value="1"/>
</dbReference>
<dbReference type="SUPFAM" id="SSF53474">
    <property type="entry name" value="alpha/beta-Hydrolases"/>
    <property type="match status" value="1"/>
</dbReference>
<dbReference type="AlphaFoldDB" id="A0A0R1S9B8"/>
<dbReference type="STRING" id="1122152.GCA_000425905_01234"/>
<sequence length="305" mass="34935">MIFNSKKYSEETEKNRIASSSDPSTFNMISLGLLATFAPSRWILRLRKLSVDNFATINPILQKQCPIIYIHGFRGGAYTTQVMVDEVCKLKHDSHYLRVIMDLSGKVTFEGEWTSDKHPIIQLVFRQRIIGKKGINYYLSRLLPLLKSQFHFDNYYAVAHSLGAPAIIDTQMRYAKNAKFPQLKKVALIAGPFNGVTYLGDIPNVNIMGEKGYPLAMNLTYLHFLHQRKRFSSHIQVLNIYGNILDETNTDKFISVVSAKSIRYILAPQLDYYQEVEVRGAMAEHSQMHDEPFVINIINHFLGLK</sequence>
<dbReference type="EMBL" id="AZFB01000007">
    <property type="protein sequence ID" value="KRL62776.1"/>
    <property type="molecule type" value="Genomic_DNA"/>
</dbReference>
<evidence type="ECO:0000313" key="2">
    <source>
        <dbReference type="EMBL" id="KRL62776.1"/>
    </source>
</evidence>
<feature type="compositionally biased region" description="Basic and acidic residues" evidence="1">
    <location>
        <begin position="7"/>
        <end position="16"/>
    </location>
</feature>
<evidence type="ECO:0000256" key="1">
    <source>
        <dbReference type="SAM" id="MobiDB-lite"/>
    </source>
</evidence>
<gene>
    <name evidence="2" type="ORF">FC23_GL001247</name>
</gene>
<dbReference type="RefSeq" id="WP_027825183.1">
    <property type="nucleotide sequence ID" value="NZ_AUEI01000010.1"/>
</dbReference>
<keyword evidence="3" id="KW-1185">Reference proteome</keyword>
<dbReference type="eggNOG" id="COG4814">
    <property type="taxonomic scope" value="Bacteria"/>
</dbReference>
<feature type="region of interest" description="Disordered" evidence="1">
    <location>
        <begin position="1"/>
        <end position="22"/>
    </location>
</feature>
<protein>
    <submittedName>
        <fullName evidence="2">Alpha beta hydrolase superfamily protein</fullName>
    </submittedName>
</protein>
<comment type="caution">
    <text evidence="2">The sequence shown here is derived from an EMBL/GenBank/DDBJ whole genome shotgun (WGS) entry which is preliminary data.</text>
</comment>
<evidence type="ECO:0000313" key="3">
    <source>
        <dbReference type="Proteomes" id="UP000051931"/>
    </source>
</evidence>
<accession>A0A0R1S9B8</accession>
<dbReference type="OrthoDB" id="503948at2"/>
<dbReference type="Proteomes" id="UP000051931">
    <property type="component" value="Unassembled WGS sequence"/>
</dbReference>
<dbReference type="Pfam" id="PF06028">
    <property type="entry name" value="DUF915"/>
    <property type="match status" value="1"/>
</dbReference>
<reference evidence="2 3" key="1">
    <citation type="journal article" date="2015" name="Genome Announc.">
        <title>Expanding the biotechnology potential of lactobacilli through comparative genomics of 213 strains and associated genera.</title>
        <authorList>
            <person name="Sun Z."/>
            <person name="Harris H.M."/>
            <person name="McCann A."/>
            <person name="Guo C."/>
            <person name="Argimon S."/>
            <person name="Zhang W."/>
            <person name="Yang X."/>
            <person name="Jeffery I.B."/>
            <person name="Cooney J.C."/>
            <person name="Kagawa T.F."/>
            <person name="Liu W."/>
            <person name="Song Y."/>
            <person name="Salvetti E."/>
            <person name="Wrobel A."/>
            <person name="Rasinkangas P."/>
            <person name="Parkhill J."/>
            <person name="Rea M.C."/>
            <person name="O'Sullivan O."/>
            <person name="Ritari J."/>
            <person name="Douillard F.P."/>
            <person name="Paul Ross R."/>
            <person name="Yang R."/>
            <person name="Briner A.E."/>
            <person name="Felis G.E."/>
            <person name="de Vos W.M."/>
            <person name="Barrangou R."/>
            <person name="Klaenhammer T.R."/>
            <person name="Caufield P.W."/>
            <person name="Cui Y."/>
            <person name="Zhang H."/>
            <person name="O'Toole P.W."/>
        </authorList>
    </citation>
    <scope>NUCLEOTIDE SEQUENCE [LARGE SCALE GENOMIC DNA]</scope>
    <source>
        <strain evidence="2 3">DSM 15354</strain>
    </source>
</reference>
<dbReference type="InterPro" id="IPR029058">
    <property type="entry name" value="AB_hydrolase_fold"/>
</dbReference>
<dbReference type="PATRIC" id="fig|1122152.4.peg.1281"/>